<keyword evidence="1" id="KW-0732">Signal</keyword>
<reference evidence="2" key="1">
    <citation type="submission" date="2023-06" db="EMBL/GenBank/DDBJ databases">
        <title>Male Hemibagrus guttatus genome.</title>
        <authorList>
            <person name="Bian C."/>
        </authorList>
    </citation>
    <scope>NUCLEOTIDE SEQUENCE</scope>
    <source>
        <strain evidence="2">Male_cb2023</strain>
        <tissue evidence="2">Muscle</tissue>
    </source>
</reference>
<gene>
    <name evidence="2" type="ORF">QTP70_016304</name>
</gene>
<comment type="caution">
    <text evidence="2">The sequence shown here is derived from an EMBL/GenBank/DDBJ whole genome shotgun (WGS) entry which is preliminary data.</text>
</comment>
<evidence type="ECO:0000313" key="3">
    <source>
        <dbReference type="Proteomes" id="UP001274896"/>
    </source>
</evidence>
<protein>
    <submittedName>
        <fullName evidence="2">Uncharacterized protein</fullName>
    </submittedName>
</protein>
<feature type="signal peptide" evidence="1">
    <location>
        <begin position="1"/>
        <end position="17"/>
    </location>
</feature>
<dbReference type="InterPro" id="IPR050199">
    <property type="entry name" value="IgHV"/>
</dbReference>
<dbReference type="InterPro" id="IPR036179">
    <property type="entry name" value="Ig-like_dom_sf"/>
</dbReference>
<keyword evidence="3" id="KW-1185">Reference proteome</keyword>
<name>A0AAE0QEI5_9TELE</name>
<accession>A0AAE0QEI5</accession>
<dbReference type="AlphaFoldDB" id="A0AAE0QEI5"/>
<dbReference type="PANTHER" id="PTHR23266">
    <property type="entry name" value="IMMUNOGLOBULIN HEAVY CHAIN"/>
    <property type="match status" value="1"/>
</dbReference>
<evidence type="ECO:0000313" key="2">
    <source>
        <dbReference type="EMBL" id="KAK3520152.1"/>
    </source>
</evidence>
<organism evidence="2 3">
    <name type="scientific">Hemibagrus guttatus</name>
    <dbReference type="NCBI Taxonomy" id="175788"/>
    <lineage>
        <taxon>Eukaryota</taxon>
        <taxon>Metazoa</taxon>
        <taxon>Chordata</taxon>
        <taxon>Craniata</taxon>
        <taxon>Vertebrata</taxon>
        <taxon>Euteleostomi</taxon>
        <taxon>Actinopterygii</taxon>
        <taxon>Neopterygii</taxon>
        <taxon>Teleostei</taxon>
        <taxon>Ostariophysi</taxon>
        <taxon>Siluriformes</taxon>
        <taxon>Bagridae</taxon>
        <taxon>Hemibagrus</taxon>
    </lineage>
</organism>
<dbReference type="SUPFAM" id="SSF48726">
    <property type="entry name" value="Immunoglobulin"/>
    <property type="match status" value="1"/>
</dbReference>
<proteinExistence type="predicted"/>
<feature type="chain" id="PRO_5042047335" evidence="1">
    <location>
        <begin position="18"/>
        <end position="103"/>
    </location>
</feature>
<dbReference type="EMBL" id="JAUCMX010000016">
    <property type="protein sequence ID" value="KAK3520152.1"/>
    <property type="molecule type" value="Genomic_DNA"/>
</dbReference>
<dbReference type="Gene3D" id="2.60.40.10">
    <property type="entry name" value="Immunoglobulins"/>
    <property type="match status" value="1"/>
</dbReference>
<dbReference type="Proteomes" id="UP001274896">
    <property type="component" value="Unassembled WGS sequence"/>
</dbReference>
<dbReference type="InterPro" id="IPR013783">
    <property type="entry name" value="Ig-like_fold"/>
</dbReference>
<sequence length="103" mass="11151">MILGQCILLILISYSYGQSLTSSASVVKRPGESVTLSCTVSGFSMSYWMGWIRQKPGQGLEWIGRIDTGTGTIFAQSLQGSVSSDEIRLDQSPACGKENLEKL</sequence>
<evidence type="ECO:0000256" key="1">
    <source>
        <dbReference type="SAM" id="SignalP"/>
    </source>
</evidence>